<feature type="compositionally biased region" description="Basic and acidic residues" evidence="1">
    <location>
        <begin position="118"/>
        <end position="130"/>
    </location>
</feature>
<comment type="caution">
    <text evidence="2">The sequence shown here is derived from an EMBL/GenBank/DDBJ whole genome shotgun (WGS) entry which is preliminary data.</text>
</comment>
<dbReference type="AlphaFoldDB" id="A0A4C1SYX7"/>
<sequence length="166" mass="18271">MTIGTNNNVQNINKKHHLTFRSQHTRLIEKRGEIENETGVEIECRIAIRTKSVTGIEIGNTQRILSEGERETRGGLGSASLVKSVSAPSQLTAQSTPVHAAPAQTSCGLRRPNTDGSGPHHDNDQSDLHKMPPLQNFTSPQIGCGGQRSLGWAQRCVLRMERQYDH</sequence>
<reference evidence="2 3" key="1">
    <citation type="journal article" date="2019" name="Commun. Biol.">
        <title>The bagworm genome reveals a unique fibroin gene that provides high tensile strength.</title>
        <authorList>
            <person name="Kono N."/>
            <person name="Nakamura H."/>
            <person name="Ohtoshi R."/>
            <person name="Tomita M."/>
            <person name="Numata K."/>
            <person name="Arakawa K."/>
        </authorList>
    </citation>
    <scope>NUCLEOTIDE SEQUENCE [LARGE SCALE GENOMIC DNA]</scope>
</reference>
<protein>
    <submittedName>
        <fullName evidence="2">Uncharacterized protein</fullName>
    </submittedName>
</protein>
<proteinExistence type="predicted"/>
<evidence type="ECO:0000313" key="2">
    <source>
        <dbReference type="EMBL" id="GBP07463.1"/>
    </source>
</evidence>
<organism evidence="2 3">
    <name type="scientific">Eumeta variegata</name>
    <name type="common">Bagworm moth</name>
    <name type="synonym">Eumeta japonica</name>
    <dbReference type="NCBI Taxonomy" id="151549"/>
    <lineage>
        <taxon>Eukaryota</taxon>
        <taxon>Metazoa</taxon>
        <taxon>Ecdysozoa</taxon>
        <taxon>Arthropoda</taxon>
        <taxon>Hexapoda</taxon>
        <taxon>Insecta</taxon>
        <taxon>Pterygota</taxon>
        <taxon>Neoptera</taxon>
        <taxon>Endopterygota</taxon>
        <taxon>Lepidoptera</taxon>
        <taxon>Glossata</taxon>
        <taxon>Ditrysia</taxon>
        <taxon>Tineoidea</taxon>
        <taxon>Psychidae</taxon>
        <taxon>Oiketicinae</taxon>
        <taxon>Eumeta</taxon>
    </lineage>
</organism>
<feature type="compositionally biased region" description="Polar residues" evidence="1">
    <location>
        <begin position="87"/>
        <end position="107"/>
    </location>
</feature>
<feature type="region of interest" description="Disordered" evidence="1">
    <location>
        <begin position="87"/>
        <end position="143"/>
    </location>
</feature>
<gene>
    <name evidence="2" type="ORF">EVAR_4821_1</name>
</gene>
<dbReference type="EMBL" id="BGZK01000026">
    <property type="protein sequence ID" value="GBP07463.1"/>
    <property type="molecule type" value="Genomic_DNA"/>
</dbReference>
<dbReference type="Proteomes" id="UP000299102">
    <property type="component" value="Unassembled WGS sequence"/>
</dbReference>
<evidence type="ECO:0000313" key="3">
    <source>
        <dbReference type="Proteomes" id="UP000299102"/>
    </source>
</evidence>
<name>A0A4C1SYX7_EUMVA</name>
<evidence type="ECO:0000256" key="1">
    <source>
        <dbReference type="SAM" id="MobiDB-lite"/>
    </source>
</evidence>
<accession>A0A4C1SYX7</accession>
<keyword evidence="3" id="KW-1185">Reference proteome</keyword>